<dbReference type="SUPFAM" id="SSF55846">
    <property type="entry name" value="N-acetylmuramoyl-L-alanine amidase-like"/>
    <property type="match status" value="1"/>
</dbReference>
<dbReference type="EMBL" id="JAODUP010000414">
    <property type="protein sequence ID" value="KAK2150270.1"/>
    <property type="molecule type" value="Genomic_DNA"/>
</dbReference>
<keyword evidence="5" id="KW-1185">Reference proteome</keyword>
<gene>
    <name evidence="4" type="ORF">LSH36_414g00041</name>
</gene>
<dbReference type="InterPro" id="IPR036505">
    <property type="entry name" value="Amidase/PGRP_sf"/>
</dbReference>
<dbReference type="InterPro" id="IPR015510">
    <property type="entry name" value="PGRP"/>
</dbReference>
<organism evidence="4 5">
    <name type="scientific">Paralvinella palmiformis</name>
    <dbReference type="NCBI Taxonomy" id="53620"/>
    <lineage>
        <taxon>Eukaryota</taxon>
        <taxon>Metazoa</taxon>
        <taxon>Spiralia</taxon>
        <taxon>Lophotrochozoa</taxon>
        <taxon>Annelida</taxon>
        <taxon>Polychaeta</taxon>
        <taxon>Sedentaria</taxon>
        <taxon>Canalipalpata</taxon>
        <taxon>Terebellida</taxon>
        <taxon>Terebelliformia</taxon>
        <taxon>Alvinellidae</taxon>
        <taxon>Paralvinella</taxon>
    </lineage>
</organism>
<protein>
    <recommendedName>
        <fullName evidence="3">Peptidoglycan recognition protein family domain-containing protein</fullName>
    </recommendedName>
</protein>
<evidence type="ECO:0000259" key="3">
    <source>
        <dbReference type="SMART" id="SM00701"/>
    </source>
</evidence>
<feature type="domain" description="Peptidoglycan recognition protein family" evidence="3">
    <location>
        <begin position="61"/>
        <end position="216"/>
    </location>
</feature>
<dbReference type="Pfam" id="PF01510">
    <property type="entry name" value="Amidase_2"/>
    <property type="match status" value="1"/>
</dbReference>
<dbReference type="AlphaFoldDB" id="A0AAD9JD66"/>
<dbReference type="SMART" id="SM00701">
    <property type="entry name" value="PGRP"/>
    <property type="match status" value="1"/>
</dbReference>
<dbReference type="Gene3D" id="3.40.80.10">
    <property type="entry name" value="Peptidoglycan recognition protein-like"/>
    <property type="match status" value="1"/>
</dbReference>
<evidence type="ECO:0000256" key="2">
    <source>
        <dbReference type="SAM" id="SignalP"/>
    </source>
</evidence>
<evidence type="ECO:0000256" key="1">
    <source>
        <dbReference type="ARBA" id="ARBA00007553"/>
    </source>
</evidence>
<sequence>MRALNGLLFVTLGTTLLVQQGYAWSVSDIRWSSVAKVVARCYLAGCFSKEKMSGLCENVENAMIKREEWQAAEPRQVLQVNGIADNVMLLHTGPGTCKIGGLSGYNCERCMQDEECMKGLLTALQANDLDEGKDDIRYNFLIGPDGVIYEGRGWGVVGQHTKGKNLKSVGIAMIGDFTKSEPSLASQNALKNLLSCGQAAEVLSRSIDFTTDPKMTGKALFEMIKRCNGLCTDDK</sequence>
<dbReference type="InterPro" id="IPR006619">
    <property type="entry name" value="PGRP_domain_met/bac"/>
</dbReference>
<dbReference type="GO" id="GO:0009253">
    <property type="term" value="P:peptidoglycan catabolic process"/>
    <property type="evidence" value="ECO:0007669"/>
    <property type="project" value="InterPro"/>
</dbReference>
<name>A0AAD9JD66_9ANNE</name>
<dbReference type="GO" id="GO:0008745">
    <property type="term" value="F:N-acetylmuramoyl-L-alanine amidase activity"/>
    <property type="evidence" value="ECO:0007669"/>
    <property type="project" value="InterPro"/>
</dbReference>
<feature type="signal peptide" evidence="2">
    <location>
        <begin position="1"/>
        <end position="23"/>
    </location>
</feature>
<dbReference type="PANTHER" id="PTHR11022:SF12">
    <property type="entry name" value="PEPTIDOGLYCAN RECOGNITION PROTEIN 3"/>
    <property type="match status" value="1"/>
</dbReference>
<dbReference type="GO" id="GO:0008270">
    <property type="term" value="F:zinc ion binding"/>
    <property type="evidence" value="ECO:0007669"/>
    <property type="project" value="InterPro"/>
</dbReference>
<feature type="chain" id="PRO_5041975013" description="Peptidoglycan recognition protein family domain-containing protein" evidence="2">
    <location>
        <begin position="24"/>
        <end position="235"/>
    </location>
</feature>
<keyword evidence="2" id="KW-0732">Signal</keyword>
<dbReference type="CDD" id="cd06583">
    <property type="entry name" value="PGRP"/>
    <property type="match status" value="1"/>
</dbReference>
<accession>A0AAD9JD66</accession>
<reference evidence="4" key="1">
    <citation type="journal article" date="2023" name="Mol. Biol. Evol.">
        <title>Third-Generation Sequencing Reveals the Adaptive Role of the Epigenome in Three Deep-Sea Polychaetes.</title>
        <authorList>
            <person name="Perez M."/>
            <person name="Aroh O."/>
            <person name="Sun Y."/>
            <person name="Lan Y."/>
            <person name="Juniper S.K."/>
            <person name="Young C.R."/>
            <person name="Angers B."/>
            <person name="Qian P.Y."/>
        </authorList>
    </citation>
    <scope>NUCLEOTIDE SEQUENCE</scope>
    <source>
        <strain evidence="4">P08H-3</strain>
    </source>
</reference>
<evidence type="ECO:0000313" key="5">
    <source>
        <dbReference type="Proteomes" id="UP001208570"/>
    </source>
</evidence>
<dbReference type="Proteomes" id="UP001208570">
    <property type="component" value="Unassembled WGS sequence"/>
</dbReference>
<dbReference type="InterPro" id="IPR002502">
    <property type="entry name" value="Amidase_domain"/>
</dbReference>
<dbReference type="PANTHER" id="PTHR11022">
    <property type="entry name" value="PEPTIDOGLYCAN RECOGNITION PROTEIN"/>
    <property type="match status" value="1"/>
</dbReference>
<evidence type="ECO:0000313" key="4">
    <source>
        <dbReference type="EMBL" id="KAK2150270.1"/>
    </source>
</evidence>
<comment type="similarity">
    <text evidence="1">Belongs to the N-acetylmuramoyl-L-alanine amidase 2 family.</text>
</comment>
<comment type="caution">
    <text evidence="4">The sequence shown here is derived from an EMBL/GenBank/DDBJ whole genome shotgun (WGS) entry which is preliminary data.</text>
</comment>
<proteinExistence type="inferred from homology"/>